<keyword evidence="6" id="KW-1185">Reference proteome</keyword>
<evidence type="ECO:0000313" key="6">
    <source>
        <dbReference type="Proteomes" id="UP000247515"/>
    </source>
</evidence>
<dbReference type="GeneID" id="61305449"/>
<proteinExistence type="inferred from homology"/>
<evidence type="ECO:0000256" key="1">
    <source>
        <dbReference type="ARBA" id="ARBA00008542"/>
    </source>
</evidence>
<reference evidence="4 5" key="1">
    <citation type="submission" date="2016-10" db="EMBL/GenBank/DDBJ databases">
        <authorList>
            <person name="Varghese N."/>
            <person name="Submissions S."/>
        </authorList>
    </citation>
    <scope>NUCLEOTIDE SEQUENCE [LARGE SCALE GENOMIC DNA]</scope>
    <source>
        <strain evidence="4 5">LMG 22274</strain>
    </source>
</reference>
<dbReference type="PANTHER" id="PTHR42733">
    <property type="entry name" value="DJ-1 PROTEIN"/>
    <property type="match status" value="1"/>
</dbReference>
<dbReference type="NCBIfam" id="TIGR01382">
    <property type="entry name" value="PfpI"/>
    <property type="match status" value="1"/>
</dbReference>
<accession>A0AAQ1GDS8</accession>
<dbReference type="Pfam" id="PF01965">
    <property type="entry name" value="DJ-1_PfpI"/>
    <property type="match status" value="1"/>
</dbReference>
<dbReference type="InterPro" id="IPR006286">
    <property type="entry name" value="C56_PfpI-like"/>
</dbReference>
<dbReference type="EMBL" id="QJJV01000004">
    <property type="protein sequence ID" value="PXX18671.1"/>
    <property type="molecule type" value="Genomic_DNA"/>
</dbReference>
<evidence type="ECO:0000313" key="3">
    <source>
        <dbReference type="EMBL" id="PXX18671.1"/>
    </source>
</evidence>
<dbReference type="AlphaFoldDB" id="A0AAQ1GDS8"/>
<dbReference type="InterPro" id="IPR002818">
    <property type="entry name" value="DJ-1/PfpI"/>
</dbReference>
<dbReference type="SUPFAM" id="SSF52317">
    <property type="entry name" value="Class I glutamine amidotransferase-like"/>
    <property type="match status" value="1"/>
</dbReference>
<feature type="domain" description="DJ-1/PfpI" evidence="2">
    <location>
        <begin position="9"/>
        <end position="174"/>
    </location>
</feature>
<protein>
    <submittedName>
        <fullName evidence="4">Protease I</fullName>
    </submittedName>
</protein>
<dbReference type="InterPro" id="IPR029062">
    <property type="entry name" value="Class_I_gatase-like"/>
</dbReference>
<keyword evidence="4" id="KW-0378">Hydrolase</keyword>
<dbReference type="CDD" id="cd03134">
    <property type="entry name" value="GATase1_PfpI_like"/>
    <property type="match status" value="1"/>
</dbReference>
<dbReference type="GO" id="GO:0008233">
    <property type="term" value="F:peptidase activity"/>
    <property type="evidence" value="ECO:0007669"/>
    <property type="project" value="UniProtKB-KW"/>
</dbReference>
<gene>
    <name evidence="3" type="ORF">C7400_104181</name>
    <name evidence="4" type="ORF">SAMN05216550_104248</name>
</gene>
<evidence type="ECO:0000313" key="4">
    <source>
        <dbReference type="EMBL" id="SEJ38468.1"/>
    </source>
</evidence>
<comment type="caution">
    <text evidence="4">The sequence shown here is derived from an EMBL/GenBank/DDBJ whole genome shotgun (WGS) entry which is preliminary data.</text>
</comment>
<reference evidence="3 6" key="2">
    <citation type="submission" date="2018-05" db="EMBL/GenBank/DDBJ databases">
        <title>Genomic Encyclopedia of Type Strains, Phase IV (KMG-V): Genome sequencing to study the core and pangenomes of soil and plant-associated prokaryotes.</title>
        <authorList>
            <person name="Whitman W."/>
        </authorList>
    </citation>
    <scope>NUCLEOTIDE SEQUENCE [LARGE SCALE GENOMIC DNA]</scope>
    <source>
        <strain evidence="3 6">SIr-6563</strain>
    </source>
</reference>
<organism evidence="4 5">
    <name type="scientific">Paraburkholderia tropica</name>
    <dbReference type="NCBI Taxonomy" id="92647"/>
    <lineage>
        <taxon>Bacteria</taxon>
        <taxon>Pseudomonadati</taxon>
        <taxon>Pseudomonadota</taxon>
        <taxon>Betaproteobacteria</taxon>
        <taxon>Burkholderiales</taxon>
        <taxon>Burkholderiaceae</taxon>
        <taxon>Paraburkholderia</taxon>
    </lineage>
</organism>
<dbReference type="Gene3D" id="3.40.50.880">
    <property type="match status" value="1"/>
</dbReference>
<comment type="similarity">
    <text evidence="1">Belongs to the peptidase C56 family.</text>
</comment>
<name>A0AAQ1GDS8_9BURK</name>
<dbReference type="RefSeq" id="WP_074982483.1">
    <property type="nucleotide sequence ID" value="NZ_CADFGN010000007.1"/>
</dbReference>
<dbReference type="EMBL" id="FNZM01000004">
    <property type="protein sequence ID" value="SEJ38468.1"/>
    <property type="molecule type" value="Genomic_DNA"/>
</dbReference>
<dbReference type="GO" id="GO:0006508">
    <property type="term" value="P:proteolysis"/>
    <property type="evidence" value="ECO:0007669"/>
    <property type="project" value="UniProtKB-KW"/>
</dbReference>
<dbReference type="PANTHER" id="PTHR42733:SF12">
    <property type="entry name" value="PROTEINASE"/>
    <property type="match status" value="1"/>
</dbReference>
<dbReference type="Proteomes" id="UP000247515">
    <property type="component" value="Unassembled WGS sequence"/>
</dbReference>
<dbReference type="PROSITE" id="PS51276">
    <property type="entry name" value="PEPTIDASE_C56_PFPI"/>
    <property type="match status" value="1"/>
</dbReference>
<evidence type="ECO:0000259" key="2">
    <source>
        <dbReference type="Pfam" id="PF01965"/>
    </source>
</evidence>
<dbReference type="Proteomes" id="UP000183529">
    <property type="component" value="Unassembled WGS sequence"/>
</dbReference>
<keyword evidence="4" id="KW-0645">Protease</keyword>
<evidence type="ECO:0000313" key="5">
    <source>
        <dbReference type="Proteomes" id="UP000183529"/>
    </source>
</evidence>
<sequence>MTSELKHCKVAILAVDGFEEVELTEPQRALTEAGARVEVISSEPGEIQGFRHVDKGTRVKVDRTFAQAKPDDYDAVVLPGGVINGDAIRLIPEAQAFVKSANAAHKPIAAICHGGWLPVSAGIVKGHTMTSWPSLQDDIRNAGGTWVDQRVVRDGNLVTSRKPDDLPAFNAELIACLTASLKSEGARGQAGREAGKSHR</sequence>